<dbReference type="Proteomes" id="UP000594638">
    <property type="component" value="Unassembled WGS sequence"/>
</dbReference>
<reference evidence="3 4" key="1">
    <citation type="submission" date="2019-12" db="EMBL/GenBank/DDBJ databases">
        <authorList>
            <person name="Alioto T."/>
            <person name="Alioto T."/>
            <person name="Gomez Garrido J."/>
        </authorList>
    </citation>
    <scope>NUCLEOTIDE SEQUENCE [LARGE SCALE GENOMIC DNA]</scope>
</reference>
<feature type="transmembrane region" description="Helical" evidence="2">
    <location>
        <begin position="271"/>
        <end position="289"/>
    </location>
</feature>
<dbReference type="AlphaFoldDB" id="A0A8S0V4X3"/>
<protein>
    <submittedName>
        <fullName evidence="3">Uncharacterized protein</fullName>
    </submittedName>
</protein>
<feature type="compositionally biased region" description="Basic and acidic residues" evidence="1">
    <location>
        <begin position="83"/>
        <end position="95"/>
    </location>
</feature>
<keyword evidence="2" id="KW-1133">Transmembrane helix</keyword>
<gene>
    <name evidence="3" type="ORF">OLEA9_A021903</name>
</gene>
<evidence type="ECO:0000313" key="3">
    <source>
        <dbReference type="EMBL" id="CAA3026413.1"/>
    </source>
</evidence>
<evidence type="ECO:0000313" key="4">
    <source>
        <dbReference type="Proteomes" id="UP000594638"/>
    </source>
</evidence>
<evidence type="ECO:0000256" key="2">
    <source>
        <dbReference type="SAM" id="Phobius"/>
    </source>
</evidence>
<feature type="region of interest" description="Disordered" evidence="1">
    <location>
        <begin position="65"/>
        <end position="95"/>
    </location>
</feature>
<name>A0A8S0V4X3_OLEEU</name>
<evidence type="ECO:0000256" key="1">
    <source>
        <dbReference type="SAM" id="MobiDB-lite"/>
    </source>
</evidence>
<accession>A0A8S0V4X3</accession>
<organism evidence="3 4">
    <name type="scientific">Olea europaea subsp. europaea</name>
    <dbReference type="NCBI Taxonomy" id="158383"/>
    <lineage>
        <taxon>Eukaryota</taxon>
        <taxon>Viridiplantae</taxon>
        <taxon>Streptophyta</taxon>
        <taxon>Embryophyta</taxon>
        <taxon>Tracheophyta</taxon>
        <taxon>Spermatophyta</taxon>
        <taxon>Magnoliopsida</taxon>
        <taxon>eudicotyledons</taxon>
        <taxon>Gunneridae</taxon>
        <taxon>Pentapetalae</taxon>
        <taxon>asterids</taxon>
        <taxon>lamiids</taxon>
        <taxon>Lamiales</taxon>
        <taxon>Oleaceae</taxon>
        <taxon>Oleeae</taxon>
        <taxon>Olea</taxon>
    </lineage>
</organism>
<dbReference type="EMBL" id="CACTIH010009159">
    <property type="protein sequence ID" value="CAA3026413.1"/>
    <property type="molecule type" value="Genomic_DNA"/>
</dbReference>
<keyword evidence="4" id="KW-1185">Reference proteome</keyword>
<keyword evidence="2" id="KW-0472">Membrane</keyword>
<proteinExistence type="predicted"/>
<feature type="compositionally biased region" description="Basic and acidic residues" evidence="1">
    <location>
        <begin position="14"/>
        <end position="28"/>
    </location>
</feature>
<sequence length="324" mass="34952">MRESRPQVKPFGGRADRRAQSARGHETRTLVTCCESRARERAFALVRRLGRNMCAARCRAAHMLRQQNAHPAGPKSQRPAARVKRESAGEMQATHDEATLSLSLSLCAPPPAAEVARTKALENCRSFRSVASRRGSGCCAAANLIENQLARTCCAPTQRRPHAFAARCEPAEKVTGRPEKVAAARGSVLHNNSPDRRGCVALPAACRVYNSSLILRPEIAHTEPVRVECVIAPCVCGRPDAAGLAWRRLPHTNGHALVAARTTHKRPEIAPVPPLIVVVVVVLVVVILMQPGHQHHQSADKFTAGRPCCLGAGEPTRAKAEPAC</sequence>
<comment type="caution">
    <text evidence="3">The sequence shown here is derived from an EMBL/GenBank/DDBJ whole genome shotgun (WGS) entry which is preliminary data.</text>
</comment>
<feature type="region of interest" description="Disordered" evidence="1">
    <location>
        <begin position="1"/>
        <end position="28"/>
    </location>
</feature>
<dbReference type="Gramene" id="OE9A021903T1">
    <property type="protein sequence ID" value="OE9A021903C1"/>
    <property type="gene ID" value="OE9A021903"/>
</dbReference>
<keyword evidence="2" id="KW-0812">Transmembrane</keyword>